<dbReference type="EMBL" id="GL376614">
    <property type="status" value="NOT_ANNOTATED_CDS"/>
    <property type="molecule type" value="Genomic_DNA"/>
</dbReference>
<feature type="transmembrane region" description="Helical" evidence="1">
    <location>
        <begin position="369"/>
        <end position="391"/>
    </location>
</feature>
<feature type="signal peptide" evidence="2">
    <location>
        <begin position="1"/>
        <end position="25"/>
    </location>
</feature>
<dbReference type="PANTHER" id="PTHR31142:SF3">
    <property type="entry name" value="THH1_TOM1_TOM3 DOMAIN-CONTAINING PROTEIN"/>
    <property type="match status" value="1"/>
</dbReference>
<dbReference type="VEuPathDB" id="FungiDB:PYU1_G013764"/>
<keyword evidence="1" id="KW-1133">Transmembrane helix</keyword>
<accession>K3X994</accession>
<feature type="transmembrane region" description="Helical" evidence="1">
    <location>
        <begin position="59"/>
        <end position="81"/>
    </location>
</feature>
<dbReference type="Proteomes" id="UP000019132">
    <property type="component" value="Unassembled WGS sequence"/>
</dbReference>
<evidence type="ECO:0000313" key="3">
    <source>
        <dbReference type="EnsemblProtists" id="PYU1_T013793"/>
    </source>
</evidence>
<dbReference type="InterPro" id="IPR040226">
    <property type="entry name" value="THH1/TOM1/TOM3"/>
</dbReference>
<protein>
    <recommendedName>
        <fullName evidence="5">THH1/TOM1/TOM3 domain-containing protein</fullName>
    </recommendedName>
</protein>
<keyword evidence="1" id="KW-0812">Transmembrane</keyword>
<feature type="transmembrane region" description="Helical" evidence="1">
    <location>
        <begin position="230"/>
        <end position="252"/>
    </location>
</feature>
<name>K3X994_GLOUD</name>
<keyword evidence="2" id="KW-0732">Signal</keyword>
<evidence type="ECO:0000256" key="2">
    <source>
        <dbReference type="SAM" id="SignalP"/>
    </source>
</evidence>
<feature type="chain" id="PRO_5003868707" description="THH1/TOM1/TOM3 domain-containing protein" evidence="2">
    <location>
        <begin position="26"/>
        <end position="401"/>
    </location>
</feature>
<keyword evidence="1" id="KW-0472">Membrane</keyword>
<dbReference type="AlphaFoldDB" id="K3X994"/>
<organism evidence="3 4">
    <name type="scientific">Globisporangium ultimum (strain ATCC 200006 / CBS 805.95 / DAOM BR144)</name>
    <name type="common">Pythium ultimum</name>
    <dbReference type="NCBI Taxonomy" id="431595"/>
    <lineage>
        <taxon>Eukaryota</taxon>
        <taxon>Sar</taxon>
        <taxon>Stramenopiles</taxon>
        <taxon>Oomycota</taxon>
        <taxon>Peronosporomycetes</taxon>
        <taxon>Pythiales</taxon>
        <taxon>Pythiaceae</taxon>
        <taxon>Globisporangium</taxon>
    </lineage>
</organism>
<evidence type="ECO:0000313" key="4">
    <source>
        <dbReference type="Proteomes" id="UP000019132"/>
    </source>
</evidence>
<dbReference type="HOGENOM" id="CLU_057615_0_0_1"/>
<proteinExistence type="predicted"/>
<dbReference type="EnsemblProtists" id="PYU1_T013793">
    <property type="protein sequence ID" value="PYU1_T013793"/>
    <property type="gene ID" value="PYU1_G013764"/>
</dbReference>
<feature type="transmembrane region" description="Helical" evidence="1">
    <location>
        <begin position="199"/>
        <end position="218"/>
    </location>
</feature>
<feature type="transmembrane region" description="Helical" evidence="1">
    <location>
        <begin position="277"/>
        <end position="297"/>
    </location>
</feature>
<sequence length="401" mass="43758">MARPDAAVSLLLLLLLLSAVPVAMGVATAANVGSAGDDNATATLTPPPPSAHGSAPSFYFVYAGVYACGALFLIPSGMSWVRMWRNRHIDRTAVQLFSLLGIGALLRAAAFVLVAVWMLFVAQSHGTTKEAKHLHLTYLEIVFTWQMLGMLGSFVLGGVFLLVFNTWASMIEQVGASSFATPLSRHPSAPSSSSSPRVLFIKIVVAIYLLQMLAFVVLQPYPQSVLRRSVYLAATVLLAFCFVVCMFLLPAYGSRMCALLDKVAEDASHRQRNIRRIAAIATLFCLMRTVSLLLLAASQYGDQDHALASPTPDSGDDQNRVPKKVFDIPTRDIIDENPIFFFTASGGSSSTGLLRWVVLLEVTEFPLEWALLISLLWVLPSKAVLPSIRGYQLIPDKRWRS</sequence>
<reference evidence="4" key="1">
    <citation type="journal article" date="2010" name="Genome Biol.">
        <title>Genome sequence of the necrotrophic plant pathogen Pythium ultimum reveals original pathogenicity mechanisms and effector repertoire.</title>
        <authorList>
            <person name="Levesque C.A."/>
            <person name="Brouwer H."/>
            <person name="Cano L."/>
            <person name="Hamilton J.P."/>
            <person name="Holt C."/>
            <person name="Huitema E."/>
            <person name="Raffaele S."/>
            <person name="Robideau G.P."/>
            <person name="Thines M."/>
            <person name="Win J."/>
            <person name="Zerillo M.M."/>
            <person name="Beakes G.W."/>
            <person name="Boore J.L."/>
            <person name="Busam D."/>
            <person name="Dumas B."/>
            <person name="Ferriera S."/>
            <person name="Fuerstenberg S.I."/>
            <person name="Gachon C.M."/>
            <person name="Gaulin E."/>
            <person name="Govers F."/>
            <person name="Grenville-Briggs L."/>
            <person name="Horner N."/>
            <person name="Hostetler J."/>
            <person name="Jiang R.H."/>
            <person name="Johnson J."/>
            <person name="Krajaejun T."/>
            <person name="Lin H."/>
            <person name="Meijer H.J."/>
            <person name="Moore B."/>
            <person name="Morris P."/>
            <person name="Phuntmart V."/>
            <person name="Puiu D."/>
            <person name="Shetty J."/>
            <person name="Stajich J.E."/>
            <person name="Tripathy S."/>
            <person name="Wawra S."/>
            <person name="van West P."/>
            <person name="Whitty B.R."/>
            <person name="Coutinho P.M."/>
            <person name="Henrissat B."/>
            <person name="Martin F."/>
            <person name="Thomas P.D."/>
            <person name="Tyler B.M."/>
            <person name="De Vries R.P."/>
            <person name="Kamoun S."/>
            <person name="Yandell M."/>
            <person name="Tisserat N."/>
            <person name="Buell C.R."/>
        </authorList>
    </citation>
    <scope>NUCLEOTIDE SEQUENCE</scope>
    <source>
        <strain evidence="4">DAOM:BR144</strain>
    </source>
</reference>
<evidence type="ECO:0000256" key="1">
    <source>
        <dbReference type="SAM" id="Phobius"/>
    </source>
</evidence>
<dbReference type="eggNOG" id="ENOG502S32A">
    <property type="taxonomic scope" value="Eukaryota"/>
</dbReference>
<feature type="transmembrane region" description="Helical" evidence="1">
    <location>
        <begin position="93"/>
        <end position="122"/>
    </location>
</feature>
<evidence type="ECO:0008006" key="5">
    <source>
        <dbReference type="Google" id="ProtNLM"/>
    </source>
</evidence>
<reference evidence="4" key="2">
    <citation type="submission" date="2010-04" db="EMBL/GenBank/DDBJ databases">
        <authorList>
            <person name="Buell R."/>
            <person name="Hamilton J."/>
            <person name="Hostetler J."/>
        </authorList>
    </citation>
    <scope>NUCLEOTIDE SEQUENCE [LARGE SCALE GENOMIC DNA]</scope>
    <source>
        <strain evidence="4">DAOM:BR144</strain>
    </source>
</reference>
<dbReference type="InParanoid" id="K3X994"/>
<feature type="transmembrane region" description="Helical" evidence="1">
    <location>
        <begin position="142"/>
        <end position="164"/>
    </location>
</feature>
<reference evidence="3" key="3">
    <citation type="submission" date="2015-02" db="UniProtKB">
        <authorList>
            <consortium name="EnsemblProtists"/>
        </authorList>
    </citation>
    <scope>IDENTIFICATION</scope>
    <source>
        <strain evidence="3">DAOM BR144</strain>
    </source>
</reference>
<dbReference type="PANTHER" id="PTHR31142">
    <property type="entry name" value="TOBAMOVIRUS MULTIPLICATION PROTEIN 1-LIKE ISOFORM X1"/>
    <property type="match status" value="1"/>
</dbReference>
<keyword evidence="4" id="KW-1185">Reference proteome</keyword>